<keyword evidence="2" id="KW-1185">Reference proteome</keyword>
<comment type="caution">
    <text evidence="1">The sequence shown here is derived from an EMBL/GenBank/DDBJ whole genome shotgun (WGS) entry which is preliminary data.</text>
</comment>
<accession>A0ABV5RCZ5</accession>
<dbReference type="Proteomes" id="UP001589710">
    <property type="component" value="Unassembled WGS sequence"/>
</dbReference>
<evidence type="ECO:0008006" key="3">
    <source>
        <dbReference type="Google" id="ProtNLM"/>
    </source>
</evidence>
<evidence type="ECO:0000313" key="2">
    <source>
        <dbReference type="Proteomes" id="UP001589710"/>
    </source>
</evidence>
<name>A0ABV5RCZ5_9ACTN</name>
<dbReference type="EMBL" id="JBHMCG010000115">
    <property type="protein sequence ID" value="MFB9575687.1"/>
    <property type="molecule type" value="Genomic_DNA"/>
</dbReference>
<dbReference type="RefSeq" id="WP_345514109.1">
    <property type="nucleotide sequence ID" value="NZ_BAAAXD010000027.1"/>
</dbReference>
<protein>
    <recommendedName>
        <fullName evidence="3">Secreted protein</fullName>
    </recommendedName>
</protein>
<organism evidence="1 2">
    <name type="scientific">Streptomyces yanii</name>
    <dbReference type="NCBI Taxonomy" id="78510"/>
    <lineage>
        <taxon>Bacteria</taxon>
        <taxon>Bacillati</taxon>
        <taxon>Actinomycetota</taxon>
        <taxon>Actinomycetes</taxon>
        <taxon>Kitasatosporales</taxon>
        <taxon>Streptomycetaceae</taxon>
        <taxon>Streptomyces</taxon>
    </lineage>
</organism>
<reference evidence="1 2" key="1">
    <citation type="submission" date="2024-09" db="EMBL/GenBank/DDBJ databases">
        <authorList>
            <person name="Sun Q."/>
            <person name="Mori K."/>
        </authorList>
    </citation>
    <scope>NUCLEOTIDE SEQUENCE [LARGE SCALE GENOMIC DNA]</scope>
    <source>
        <strain evidence="1 2">JCM 3331</strain>
    </source>
</reference>
<evidence type="ECO:0000313" key="1">
    <source>
        <dbReference type="EMBL" id="MFB9575687.1"/>
    </source>
</evidence>
<sequence>MSWITVVSTVAGAVIALSSALVIERRRDLRETRREWRTSRRDLYSAYLSALAKARSELWAIARDRSRSAEERSRAARACFTDCYELRYQFEVFAPRAVVEPALLYFRRVRDLRDAVADGLLHGMPEYEHHAAQVLEALTRVRDAMRADMGTDAMD</sequence>
<proteinExistence type="predicted"/>
<gene>
    <name evidence="1" type="ORF">ACFFTL_26270</name>
</gene>